<dbReference type="InterPro" id="IPR008422">
    <property type="entry name" value="KN_HD"/>
</dbReference>
<evidence type="ECO:0000259" key="9">
    <source>
        <dbReference type="PROSITE" id="PS50071"/>
    </source>
</evidence>
<comment type="subcellular location">
    <subcellularLocation>
        <location evidence="1 6">Nucleus</location>
    </subcellularLocation>
</comment>
<feature type="domain" description="PBC" evidence="10">
    <location>
        <begin position="80"/>
        <end position="269"/>
    </location>
</feature>
<keyword evidence="8" id="KW-1133">Transmembrane helix</keyword>
<keyword evidence="3 6" id="KW-0238">DNA-binding</keyword>
<comment type="similarity">
    <text evidence="2">Belongs to the TALE/PBX homeobox family.</text>
</comment>
<evidence type="ECO:0000256" key="4">
    <source>
        <dbReference type="ARBA" id="ARBA00023155"/>
    </source>
</evidence>
<dbReference type="InterPro" id="IPR005542">
    <property type="entry name" value="PBX_PBC_dom"/>
</dbReference>
<dbReference type="PROSITE" id="PS51978">
    <property type="entry name" value="PBC"/>
    <property type="match status" value="1"/>
</dbReference>
<sequence>MTPLRVLITAYRKTFEDRISFHLFFAATTTSLFSFFVFLLERSTAPPLPKPITFRASVGDPRALLFVPPPMELEGVEPNEEKPSLQELTYFLSTLVAEKVDPHDEQNYQYIVRKNNELLAHRMSGALFSVLCDQKQRIANSRLNSVSLLESIENKEIARLDNMLVAEGIIPKADQEVVCPRGDAVEYKSKLDSIRNMYEHEMAEYEKNSENFKITVTQLLELHKKVRPITDMDSEKMMHLVDLKAVRIATHIKQWACENVMSLKGRLCDARRKRRNFTKTSTDILNQYFFANLENPYPSEEVKEELARMCNITTNQVSYMKIIN</sequence>
<dbReference type="PROSITE" id="PS50071">
    <property type="entry name" value="HOMEOBOX_2"/>
    <property type="match status" value="1"/>
</dbReference>
<evidence type="ECO:0000256" key="5">
    <source>
        <dbReference type="ARBA" id="ARBA00023242"/>
    </source>
</evidence>
<evidence type="ECO:0000259" key="10">
    <source>
        <dbReference type="PROSITE" id="PS51978"/>
    </source>
</evidence>
<keyword evidence="7" id="KW-0175">Coiled coil</keyword>
<proteinExistence type="inferred from homology"/>
<dbReference type="EMBL" id="AZBU02000008">
    <property type="protein sequence ID" value="TKR67878.1"/>
    <property type="molecule type" value="Genomic_DNA"/>
</dbReference>
<protein>
    <submittedName>
        <fullName evidence="11">Uncharacterized protein</fullName>
    </submittedName>
</protein>
<dbReference type="Proteomes" id="UP000298663">
    <property type="component" value="Unassembled WGS sequence"/>
</dbReference>
<dbReference type="STRING" id="34508.A0A4U5MFA1"/>
<feature type="domain" description="Homeobox" evidence="9">
    <location>
        <begin position="268"/>
        <end position="317"/>
    </location>
</feature>
<comment type="caution">
    <text evidence="11">The sequence shown here is derived from an EMBL/GenBank/DDBJ whole genome shotgun (WGS) entry which is preliminary data.</text>
</comment>
<keyword evidence="8" id="KW-0812">Transmembrane</keyword>
<dbReference type="GO" id="GO:0003700">
    <property type="term" value="F:DNA-binding transcription factor activity"/>
    <property type="evidence" value="ECO:0007669"/>
    <property type="project" value="InterPro"/>
</dbReference>
<dbReference type="SUPFAM" id="SSF46689">
    <property type="entry name" value="Homeodomain-like"/>
    <property type="match status" value="1"/>
</dbReference>
<evidence type="ECO:0000256" key="8">
    <source>
        <dbReference type="SAM" id="Phobius"/>
    </source>
</evidence>
<keyword evidence="8" id="KW-0472">Membrane</keyword>
<reference evidence="11 12" key="1">
    <citation type="journal article" date="2015" name="Genome Biol.">
        <title>Comparative genomics of Steinernema reveals deeply conserved gene regulatory networks.</title>
        <authorList>
            <person name="Dillman A.R."/>
            <person name="Macchietto M."/>
            <person name="Porter C.F."/>
            <person name="Rogers A."/>
            <person name="Williams B."/>
            <person name="Antoshechkin I."/>
            <person name="Lee M.M."/>
            <person name="Goodwin Z."/>
            <person name="Lu X."/>
            <person name="Lewis E.E."/>
            <person name="Goodrich-Blair H."/>
            <person name="Stock S.P."/>
            <person name="Adams B.J."/>
            <person name="Sternberg P.W."/>
            <person name="Mortazavi A."/>
        </authorList>
    </citation>
    <scope>NUCLEOTIDE SEQUENCE [LARGE SCALE GENOMIC DNA]</scope>
    <source>
        <strain evidence="11 12">ALL</strain>
    </source>
</reference>
<keyword evidence="12" id="KW-1185">Reference proteome</keyword>
<reference evidence="11 12" key="2">
    <citation type="journal article" date="2019" name="G3 (Bethesda)">
        <title>Hybrid Assembly of the Genome of the Entomopathogenic Nematode Steinernema carpocapsae Identifies the X-Chromosome.</title>
        <authorList>
            <person name="Serra L."/>
            <person name="Macchietto M."/>
            <person name="Macias-Munoz A."/>
            <person name="McGill C.J."/>
            <person name="Rodriguez I.M."/>
            <person name="Rodriguez B."/>
            <person name="Murad R."/>
            <person name="Mortazavi A."/>
        </authorList>
    </citation>
    <scope>NUCLEOTIDE SEQUENCE [LARGE SCALE GENOMIC DNA]</scope>
    <source>
        <strain evidence="11 12">ALL</strain>
    </source>
</reference>
<dbReference type="AlphaFoldDB" id="A0A4U5MFA1"/>
<dbReference type="Pfam" id="PF03792">
    <property type="entry name" value="PBC"/>
    <property type="match status" value="1"/>
</dbReference>
<dbReference type="GO" id="GO:0005634">
    <property type="term" value="C:nucleus"/>
    <property type="evidence" value="ECO:0007669"/>
    <property type="project" value="UniProtKB-SubCell"/>
</dbReference>
<dbReference type="InterPro" id="IPR001356">
    <property type="entry name" value="HD"/>
</dbReference>
<feature type="transmembrane region" description="Helical" evidence="8">
    <location>
        <begin position="21"/>
        <end position="40"/>
    </location>
</feature>
<dbReference type="OrthoDB" id="4187154at2759"/>
<dbReference type="InterPro" id="IPR050224">
    <property type="entry name" value="TALE_homeobox"/>
</dbReference>
<dbReference type="InterPro" id="IPR009057">
    <property type="entry name" value="Homeodomain-like_sf"/>
</dbReference>
<evidence type="ECO:0000256" key="2">
    <source>
        <dbReference type="ARBA" id="ARBA00007601"/>
    </source>
</evidence>
<accession>A0A4U5MFA1</accession>
<organism evidence="11 12">
    <name type="scientific">Steinernema carpocapsae</name>
    <name type="common">Entomopathogenic nematode</name>
    <dbReference type="NCBI Taxonomy" id="34508"/>
    <lineage>
        <taxon>Eukaryota</taxon>
        <taxon>Metazoa</taxon>
        <taxon>Ecdysozoa</taxon>
        <taxon>Nematoda</taxon>
        <taxon>Chromadorea</taxon>
        <taxon>Rhabditida</taxon>
        <taxon>Tylenchina</taxon>
        <taxon>Panagrolaimomorpha</taxon>
        <taxon>Strongyloidoidea</taxon>
        <taxon>Steinernematidae</taxon>
        <taxon>Steinernema</taxon>
    </lineage>
</organism>
<evidence type="ECO:0000256" key="3">
    <source>
        <dbReference type="ARBA" id="ARBA00023125"/>
    </source>
</evidence>
<evidence type="ECO:0000256" key="6">
    <source>
        <dbReference type="PROSITE-ProRule" id="PRU00108"/>
    </source>
</evidence>
<dbReference type="Pfam" id="PF05920">
    <property type="entry name" value="Homeobox_KN"/>
    <property type="match status" value="1"/>
</dbReference>
<keyword evidence="4 6" id="KW-0371">Homeobox</keyword>
<evidence type="ECO:0000313" key="11">
    <source>
        <dbReference type="EMBL" id="TKR67878.1"/>
    </source>
</evidence>
<feature type="DNA-binding region" description="Homeobox" evidence="6">
    <location>
        <begin position="270"/>
        <end position="318"/>
    </location>
</feature>
<keyword evidence="5 6" id="KW-0539">Nucleus</keyword>
<evidence type="ECO:0000256" key="1">
    <source>
        <dbReference type="ARBA" id="ARBA00004123"/>
    </source>
</evidence>
<evidence type="ECO:0000256" key="7">
    <source>
        <dbReference type="SAM" id="Coils"/>
    </source>
</evidence>
<dbReference type="CDD" id="cd00086">
    <property type="entry name" value="homeodomain"/>
    <property type="match status" value="1"/>
</dbReference>
<name>A0A4U5MFA1_STECR</name>
<dbReference type="PANTHER" id="PTHR11850">
    <property type="entry name" value="HOMEOBOX PROTEIN TRANSCRIPTION FACTORS"/>
    <property type="match status" value="1"/>
</dbReference>
<dbReference type="Gene3D" id="1.10.10.60">
    <property type="entry name" value="Homeodomain-like"/>
    <property type="match status" value="1"/>
</dbReference>
<evidence type="ECO:0000313" key="12">
    <source>
        <dbReference type="Proteomes" id="UP000298663"/>
    </source>
</evidence>
<feature type="coiled-coil region" evidence="7">
    <location>
        <begin position="188"/>
        <end position="215"/>
    </location>
</feature>
<gene>
    <name evidence="11" type="ORF">L596_023958</name>
</gene>
<dbReference type="GO" id="GO:0000987">
    <property type="term" value="F:cis-regulatory region sequence-specific DNA binding"/>
    <property type="evidence" value="ECO:0007669"/>
    <property type="project" value="UniProtKB-ARBA"/>
</dbReference>